<name>A0A9Y1BNX3_9ARCH</name>
<dbReference type="Proteomes" id="UP001200513">
    <property type="component" value="Chromosome"/>
</dbReference>
<evidence type="ECO:0000313" key="2">
    <source>
        <dbReference type="EMBL" id="UJG42276.1"/>
    </source>
</evidence>
<dbReference type="GO" id="GO:0003700">
    <property type="term" value="F:DNA-binding transcription factor activity"/>
    <property type="evidence" value="ECO:0007669"/>
    <property type="project" value="InterPro"/>
</dbReference>
<evidence type="ECO:0000259" key="1">
    <source>
        <dbReference type="SMART" id="SM00418"/>
    </source>
</evidence>
<proteinExistence type="predicted"/>
<dbReference type="Pfam" id="PF01022">
    <property type="entry name" value="HTH_5"/>
    <property type="match status" value="1"/>
</dbReference>
<gene>
    <name evidence="2" type="ORF">K9W46_07630</name>
</gene>
<accession>A0A9Y1BNX3</accession>
<protein>
    <submittedName>
        <fullName evidence="2">ArsR family transcriptional regulator</fullName>
    </submittedName>
</protein>
<organism evidence="2">
    <name type="scientific">Candidatus Heimdallarchaeum endolithica</name>
    <dbReference type="NCBI Taxonomy" id="2876572"/>
    <lineage>
        <taxon>Archaea</taxon>
        <taxon>Promethearchaeati</taxon>
        <taxon>Candidatus Heimdallarchaeota</taxon>
        <taxon>Candidatus Heimdallarchaeia (ex Rinke et al. 2021) (nom. nud.)</taxon>
        <taxon>Candidatus Heimdallarchaeales</taxon>
        <taxon>Candidatus Heimdallarchaeaceae</taxon>
        <taxon>Candidatus Heimdallarchaeum</taxon>
    </lineage>
</organism>
<dbReference type="CDD" id="cd00090">
    <property type="entry name" value="HTH_ARSR"/>
    <property type="match status" value="1"/>
</dbReference>
<dbReference type="InterPro" id="IPR011991">
    <property type="entry name" value="ArsR-like_HTH"/>
</dbReference>
<dbReference type="InterPro" id="IPR001845">
    <property type="entry name" value="HTH_ArsR_DNA-bd_dom"/>
</dbReference>
<dbReference type="SMART" id="SM00418">
    <property type="entry name" value="HTH_ARSR"/>
    <property type="match status" value="1"/>
</dbReference>
<dbReference type="InterPro" id="IPR036388">
    <property type="entry name" value="WH-like_DNA-bd_sf"/>
</dbReference>
<sequence>MNDEEEIMDIEELFEVFSNSTRRKILELLSSEALYPFQISKILEISPRIIGKYISELEKLGLVRTIEKKSDKGPTRKYAQIDKTFSIMIDVGPNNFSWKVVPIETETSDEEVQTTGIRKISEKDIKNIEEVKNSIKKKVAEVVKIDNKRKELVADINECFKIFNDLLENTIEEYIDRVYVRTLLREMVNMKQEWISSNHLSNTLREWRGDIRNRLLRLAEETGIVKYKFDTRKNDYLFSI</sequence>
<feature type="domain" description="HTH arsR-type" evidence="1">
    <location>
        <begin position="12"/>
        <end position="93"/>
    </location>
</feature>
<reference evidence="2" key="1">
    <citation type="journal article" date="2022" name="Nat. Microbiol.">
        <title>Unique mobile elements and scalable gene flow at the prokaryote-eukaryote boundary revealed by circularized Asgard archaea genomes.</title>
        <authorList>
            <person name="Wu F."/>
            <person name="Speth D.R."/>
            <person name="Philosof A."/>
            <person name="Cremiere A."/>
            <person name="Narayanan A."/>
            <person name="Barco R.A."/>
            <person name="Connon S.A."/>
            <person name="Amend J.P."/>
            <person name="Antoshechkin I.A."/>
            <person name="Orphan V.J."/>
        </authorList>
    </citation>
    <scope>NUCLEOTIDE SEQUENCE</scope>
    <source>
        <strain evidence="2">PR6</strain>
    </source>
</reference>
<dbReference type="Gene3D" id="1.10.10.10">
    <property type="entry name" value="Winged helix-like DNA-binding domain superfamily/Winged helix DNA-binding domain"/>
    <property type="match status" value="1"/>
</dbReference>
<dbReference type="SUPFAM" id="SSF46785">
    <property type="entry name" value="Winged helix' DNA-binding domain"/>
    <property type="match status" value="1"/>
</dbReference>
<dbReference type="AlphaFoldDB" id="A0A9Y1BNX3"/>
<dbReference type="InterPro" id="IPR036390">
    <property type="entry name" value="WH_DNA-bd_sf"/>
</dbReference>
<dbReference type="EMBL" id="CP084167">
    <property type="protein sequence ID" value="UJG42276.1"/>
    <property type="molecule type" value="Genomic_DNA"/>
</dbReference>